<feature type="compositionally biased region" description="Polar residues" evidence="1">
    <location>
        <begin position="746"/>
        <end position="757"/>
    </location>
</feature>
<dbReference type="PANTHER" id="PTHR33266">
    <property type="entry name" value="CHROMOSOME 15, WHOLE GENOME SHOTGUN SEQUENCE"/>
    <property type="match status" value="1"/>
</dbReference>
<dbReference type="EMBL" id="SGPJ01000370">
    <property type="protein sequence ID" value="THG94991.1"/>
    <property type="molecule type" value="Genomic_DNA"/>
</dbReference>
<reference evidence="2 3" key="1">
    <citation type="submission" date="2019-02" db="EMBL/GenBank/DDBJ databases">
        <title>Genome sequencing of the rare red list fungi Phlebia centrifuga.</title>
        <authorList>
            <person name="Buettner E."/>
            <person name="Kellner H."/>
        </authorList>
    </citation>
    <scope>NUCLEOTIDE SEQUENCE [LARGE SCALE GENOMIC DNA]</scope>
    <source>
        <strain evidence="2 3">DSM 108282</strain>
    </source>
</reference>
<feature type="compositionally biased region" description="Polar residues" evidence="1">
    <location>
        <begin position="599"/>
        <end position="608"/>
    </location>
</feature>
<feature type="region of interest" description="Disordered" evidence="1">
    <location>
        <begin position="599"/>
        <end position="640"/>
    </location>
</feature>
<protein>
    <submittedName>
        <fullName evidence="2">Uncharacterized protein</fullName>
    </submittedName>
</protein>
<gene>
    <name evidence="2" type="ORF">EW026_g6579</name>
</gene>
<accession>A0A4S4KAK0</accession>
<feature type="region of interest" description="Disordered" evidence="1">
    <location>
        <begin position="733"/>
        <end position="757"/>
    </location>
</feature>
<evidence type="ECO:0000313" key="3">
    <source>
        <dbReference type="Proteomes" id="UP000309038"/>
    </source>
</evidence>
<comment type="caution">
    <text evidence="2">The sequence shown here is derived from an EMBL/GenBank/DDBJ whole genome shotgun (WGS) entry which is preliminary data.</text>
</comment>
<keyword evidence="3" id="KW-1185">Reference proteome</keyword>
<feature type="compositionally biased region" description="Polar residues" evidence="1">
    <location>
        <begin position="624"/>
        <end position="638"/>
    </location>
</feature>
<dbReference type="AlphaFoldDB" id="A0A4S4KAK0"/>
<dbReference type="Proteomes" id="UP000309038">
    <property type="component" value="Unassembled WGS sequence"/>
</dbReference>
<sequence length="757" mass="84995">MDLDIGVLDGALDIERRELDVQILRLYRNLWLEEYEIEPPPPSAALNAIGLSTLWRVVCQAVDSQLSPDAVGDFYVGHEAVLKDILNAAWKAQRFEDLCKVDDFLDDTDAEQTKLHKRLSKYVRKAWLPSPSVTLSSHELHDLWHTVCWTVGPQLRFIDVQTFYHDNKNNLDDLLNTAWKTQEFKDVCRQVHKAFNIPYSGRSPGAILDPEYYPPVQPYTLTIEDITQIPFMARFGRPWYWAMLSTLEGTELEKMSQTLIEIIRGKLIDERTDISPDNTEQYAASLARLAVTDVRLCLQYAQHTAGDDVMDTHAALVASHMRIAYSVPRHRGWFHSGYSSEPILAKAAAKQLEIWRKKSSTALIDPLLACADFMDFEEREQVVARALLVEAYDAAVARTHAEVMANKAAEPSSASSSTDGWCKAIHFIEALFQEDYAAAILDSRPDNTVGSTLREVLKESTVHFTQWVRAIDDHVVTTLAMAPAFIRGMAFICCNDQPQIDLLIPILLSNTTIGESHMSAFLIQVGQREDGVIYPISAETLGFFKYPKTATPNQRPYISLVMDLGVRVPLPNSAQLPAISPALSDISKAQKIAGLRQVGTSSIQTQKQPMAAKSEPDKAKTAPSRVNVNSSPLPSTTNMEKDEPWRYTIHAFGCSDAVYKAIRPEDKQKWQKLLMGDEILVDRPHKESFALGKESYHWFNDPLMNSDHLSVDPRGPDQTAVFVGEYLDEVNANVSPPRSVKKSVEQDNTSNEQPQND</sequence>
<name>A0A4S4KAK0_9APHY</name>
<dbReference type="PANTHER" id="PTHR33266:SF1">
    <property type="entry name" value="F-BOX DOMAIN-CONTAINING PROTEIN"/>
    <property type="match status" value="1"/>
</dbReference>
<evidence type="ECO:0000313" key="2">
    <source>
        <dbReference type="EMBL" id="THG94991.1"/>
    </source>
</evidence>
<proteinExistence type="predicted"/>
<evidence type="ECO:0000256" key="1">
    <source>
        <dbReference type="SAM" id="MobiDB-lite"/>
    </source>
</evidence>
<organism evidence="2 3">
    <name type="scientific">Hermanssonia centrifuga</name>
    <dbReference type="NCBI Taxonomy" id="98765"/>
    <lineage>
        <taxon>Eukaryota</taxon>
        <taxon>Fungi</taxon>
        <taxon>Dikarya</taxon>
        <taxon>Basidiomycota</taxon>
        <taxon>Agaricomycotina</taxon>
        <taxon>Agaricomycetes</taxon>
        <taxon>Polyporales</taxon>
        <taxon>Meruliaceae</taxon>
        <taxon>Hermanssonia</taxon>
    </lineage>
</organism>